<evidence type="ECO:0000259" key="4">
    <source>
        <dbReference type="PROSITE" id="PS50987"/>
    </source>
</evidence>
<evidence type="ECO:0000256" key="2">
    <source>
        <dbReference type="ARBA" id="ARBA00023125"/>
    </source>
</evidence>
<dbReference type="GO" id="GO:0003700">
    <property type="term" value="F:DNA-binding transcription factor activity"/>
    <property type="evidence" value="ECO:0007669"/>
    <property type="project" value="InterPro"/>
</dbReference>
<evidence type="ECO:0000256" key="1">
    <source>
        <dbReference type="ARBA" id="ARBA00023015"/>
    </source>
</evidence>
<dbReference type="PANTHER" id="PTHR43132">
    <property type="entry name" value="ARSENICAL RESISTANCE OPERON REPRESSOR ARSR-RELATED"/>
    <property type="match status" value="1"/>
</dbReference>
<dbReference type="InterPro" id="IPR001845">
    <property type="entry name" value="HTH_ArsR_DNA-bd_dom"/>
</dbReference>
<dbReference type="Pfam" id="PF12840">
    <property type="entry name" value="HTH_20"/>
    <property type="match status" value="1"/>
</dbReference>
<gene>
    <name evidence="5" type="ORF">SLA_3378</name>
</gene>
<dbReference type="SMART" id="SM00418">
    <property type="entry name" value="HTH_ARSR"/>
    <property type="match status" value="1"/>
</dbReference>
<evidence type="ECO:0000256" key="3">
    <source>
        <dbReference type="ARBA" id="ARBA00023163"/>
    </source>
</evidence>
<accession>A0A161JHB4</accession>
<dbReference type="Gene3D" id="1.10.10.10">
    <property type="entry name" value="Winged helix-like DNA-binding domain superfamily/Winged helix DNA-binding domain"/>
    <property type="match status" value="1"/>
</dbReference>
<protein>
    <submittedName>
        <fullName evidence="5">Transcriptional regulator</fullName>
    </submittedName>
</protein>
<dbReference type="KEGG" id="slau:SLA_3378"/>
<reference evidence="5 6" key="1">
    <citation type="journal article" date="2016" name="Genome Announc.">
        <title>Complete Genome Sequence of Thiostrepton-Producing Streptomyces laurentii ATCC 31255.</title>
        <authorList>
            <person name="Doi K."/>
            <person name="Fujino Y."/>
            <person name="Nagayoshi Y."/>
            <person name="Ohshima T."/>
            <person name="Ogata S."/>
        </authorList>
    </citation>
    <scope>NUCLEOTIDE SEQUENCE [LARGE SCALE GENOMIC DNA]</scope>
    <source>
        <strain evidence="5 6">ATCC 31255</strain>
    </source>
</reference>
<proteinExistence type="predicted"/>
<name>A0A161JHB4_STRLU</name>
<dbReference type="Proteomes" id="UP000217676">
    <property type="component" value="Chromosome"/>
</dbReference>
<sequence length="337" mass="36643">MIRIELDEAALGATRIAMSPLRDAFCAAHLQLPGRAPSWPYQEWAGHARAVWREDDRLRPLWELFTEGPPGVSDFLMPRPLGTPDVYEELDQLRATDPAFVRAQVAVCYPGMGEEPFLRPYLTDPQAACAALADAYAAWWEEAIAPCWPVMRRLVEDEVLLRARTFATEGVDALFGGLESRARWERPVLELTKYIDAEYAAGERRLVLVPLVFAEGCRLYSTDDPEVLAVSFQARGAAALRERTPGPADGGDRLGLLLGRGRAAVLRELAGPLTTAGLADRLGLAPSTVSEHLSLLAGAGVVTRHRVGRSVYYQLTDTGRSLLALLAGEGVLGTAAA</sequence>
<dbReference type="GO" id="GO:0003677">
    <property type="term" value="F:DNA binding"/>
    <property type="evidence" value="ECO:0007669"/>
    <property type="project" value="UniProtKB-KW"/>
</dbReference>
<evidence type="ECO:0000313" key="6">
    <source>
        <dbReference type="Proteomes" id="UP000217676"/>
    </source>
</evidence>
<dbReference type="InterPro" id="IPR012318">
    <property type="entry name" value="HTH_CRP"/>
</dbReference>
<dbReference type="InterPro" id="IPR036390">
    <property type="entry name" value="WH_DNA-bd_sf"/>
</dbReference>
<dbReference type="SMART" id="SM00419">
    <property type="entry name" value="HTH_CRP"/>
    <property type="match status" value="1"/>
</dbReference>
<dbReference type="InterPro" id="IPR051011">
    <property type="entry name" value="Metal_resp_trans_reg"/>
</dbReference>
<keyword evidence="2" id="KW-0238">DNA-binding</keyword>
<dbReference type="PANTHER" id="PTHR43132:SF6">
    <property type="entry name" value="HTH-TYPE TRANSCRIPTIONAL REPRESSOR CZRA"/>
    <property type="match status" value="1"/>
</dbReference>
<dbReference type="CDD" id="cd00090">
    <property type="entry name" value="HTH_ARSR"/>
    <property type="match status" value="1"/>
</dbReference>
<dbReference type="AlphaFoldDB" id="A0A161JHB4"/>
<keyword evidence="3" id="KW-0804">Transcription</keyword>
<organism evidence="5 6">
    <name type="scientific">Streptomyces laurentii</name>
    <dbReference type="NCBI Taxonomy" id="39478"/>
    <lineage>
        <taxon>Bacteria</taxon>
        <taxon>Bacillati</taxon>
        <taxon>Actinomycetota</taxon>
        <taxon>Actinomycetes</taxon>
        <taxon>Kitasatosporales</taxon>
        <taxon>Streptomycetaceae</taxon>
        <taxon>Streptomyces</taxon>
    </lineage>
</organism>
<dbReference type="InterPro" id="IPR011991">
    <property type="entry name" value="ArsR-like_HTH"/>
</dbReference>
<dbReference type="PROSITE" id="PS50987">
    <property type="entry name" value="HTH_ARSR_2"/>
    <property type="match status" value="1"/>
</dbReference>
<dbReference type="SUPFAM" id="SSF46785">
    <property type="entry name" value="Winged helix' DNA-binding domain"/>
    <property type="match status" value="1"/>
</dbReference>
<feature type="domain" description="HTH arsR-type" evidence="4">
    <location>
        <begin position="242"/>
        <end position="335"/>
    </location>
</feature>
<dbReference type="InterPro" id="IPR036388">
    <property type="entry name" value="WH-like_DNA-bd_sf"/>
</dbReference>
<dbReference type="RefSeq" id="WP_359873891.1">
    <property type="nucleotide sequence ID" value="NZ_JBEYHT010000006.1"/>
</dbReference>
<evidence type="ECO:0000313" key="5">
    <source>
        <dbReference type="EMBL" id="BAU84288.1"/>
    </source>
</evidence>
<keyword evidence="1" id="KW-0805">Transcription regulation</keyword>
<dbReference type="EMBL" id="AP017424">
    <property type="protein sequence ID" value="BAU84288.1"/>
    <property type="molecule type" value="Genomic_DNA"/>
</dbReference>
<keyword evidence="6" id="KW-1185">Reference proteome</keyword>